<evidence type="ECO:0000259" key="12">
    <source>
        <dbReference type="PROSITE" id="PS50893"/>
    </source>
</evidence>
<dbReference type="CDD" id="cd18578">
    <property type="entry name" value="ABC_6TM_Pgp_ABCB1_D2_like"/>
    <property type="match status" value="1"/>
</dbReference>
<protein>
    <recommendedName>
        <fullName evidence="16">ABC transporter, integral membrane type 1</fullName>
    </recommendedName>
</protein>
<dbReference type="Pfam" id="PF09737">
    <property type="entry name" value="Det1"/>
    <property type="match status" value="1"/>
</dbReference>
<dbReference type="PROSITE" id="PS50929">
    <property type="entry name" value="ABC_TM1F"/>
    <property type="match status" value="2"/>
</dbReference>
<feature type="domain" description="ABC transmembrane type-1" evidence="13">
    <location>
        <begin position="51"/>
        <end position="339"/>
    </location>
</feature>
<dbReference type="PROSITE" id="PS50893">
    <property type="entry name" value="ABC_TRANSPORTER_2"/>
    <property type="match status" value="1"/>
</dbReference>
<dbReference type="CDD" id="cd18577">
    <property type="entry name" value="ABC_6TM_Pgp_ABCB1_D1_like"/>
    <property type="match status" value="1"/>
</dbReference>
<dbReference type="PANTHER" id="PTHR43394">
    <property type="entry name" value="ATP-DEPENDENT PERMEASE MDL1, MITOCHONDRIAL"/>
    <property type="match status" value="1"/>
</dbReference>
<keyword evidence="8 11" id="KW-1133">Transmembrane helix</keyword>
<evidence type="ECO:0000256" key="4">
    <source>
        <dbReference type="ARBA" id="ARBA00022692"/>
    </source>
</evidence>
<dbReference type="InterPro" id="IPR027417">
    <property type="entry name" value="P-loop_NTPase"/>
</dbReference>
<feature type="transmembrane region" description="Helical" evidence="11">
    <location>
        <begin position="98"/>
        <end position="120"/>
    </location>
</feature>
<feature type="domain" description="ABC transporter" evidence="12">
    <location>
        <begin position="373"/>
        <end position="609"/>
    </location>
</feature>
<evidence type="ECO:0000256" key="9">
    <source>
        <dbReference type="ARBA" id="ARBA00023136"/>
    </source>
</evidence>
<dbReference type="OrthoDB" id="6500128at2759"/>
<dbReference type="InterPro" id="IPR003593">
    <property type="entry name" value="AAA+_ATPase"/>
</dbReference>
<dbReference type="PROSITE" id="PS00211">
    <property type="entry name" value="ABC_TRANSPORTER_1"/>
    <property type="match status" value="1"/>
</dbReference>
<keyword evidence="7" id="KW-0067">ATP-binding</keyword>
<feature type="compositionally biased region" description="Basic and acidic residues" evidence="10">
    <location>
        <begin position="640"/>
        <end position="662"/>
    </location>
</feature>
<dbReference type="InterPro" id="IPR039421">
    <property type="entry name" value="Type_1_exporter"/>
</dbReference>
<dbReference type="InterPro" id="IPR017871">
    <property type="entry name" value="ABC_transporter-like_CS"/>
</dbReference>
<dbReference type="InterPro" id="IPR011527">
    <property type="entry name" value="ABC1_TM_dom"/>
</dbReference>
<feature type="transmembrane region" description="Helical" evidence="11">
    <location>
        <begin position="197"/>
        <end position="215"/>
    </location>
</feature>
<dbReference type="EMBL" id="AWWV01011478">
    <property type="protein sequence ID" value="OMO72151.1"/>
    <property type="molecule type" value="Genomic_DNA"/>
</dbReference>
<evidence type="ECO:0000256" key="5">
    <source>
        <dbReference type="ARBA" id="ARBA00022737"/>
    </source>
</evidence>
<keyword evidence="5" id="KW-0677">Repeat</keyword>
<feature type="transmembrane region" description="Helical" evidence="11">
    <location>
        <begin position="909"/>
        <end position="930"/>
    </location>
</feature>
<feature type="transmembrane region" description="Helical" evidence="11">
    <location>
        <begin position="172"/>
        <end position="191"/>
    </location>
</feature>
<dbReference type="GO" id="GO:0005524">
    <property type="term" value="F:ATP binding"/>
    <property type="evidence" value="ECO:0007669"/>
    <property type="project" value="UniProtKB-KW"/>
</dbReference>
<dbReference type="Gramene" id="OMO72151">
    <property type="protein sequence ID" value="OMO72151"/>
    <property type="gene ID" value="CCACVL1_17913"/>
</dbReference>
<name>A0A1R3HPT0_COCAP</name>
<keyword evidence="4 11" id="KW-0812">Transmembrane</keyword>
<comment type="caution">
    <text evidence="14">The sequence shown here is derived from an EMBL/GenBank/DDBJ whole genome shotgun (WGS) entry which is preliminary data.</text>
</comment>
<feature type="transmembrane region" description="Helical" evidence="11">
    <location>
        <begin position="47"/>
        <end position="71"/>
    </location>
</feature>
<dbReference type="PANTHER" id="PTHR43394:SF11">
    <property type="entry name" value="ATP-BINDING CASSETTE TRANSPORTER"/>
    <property type="match status" value="1"/>
</dbReference>
<reference evidence="14 15" key="1">
    <citation type="submission" date="2013-09" db="EMBL/GenBank/DDBJ databases">
        <title>Corchorus capsularis genome sequencing.</title>
        <authorList>
            <person name="Alam M."/>
            <person name="Haque M.S."/>
            <person name="Islam M.S."/>
            <person name="Emdad E.M."/>
            <person name="Islam M.M."/>
            <person name="Ahmed B."/>
            <person name="Halim A."/>
            <person name="Hossen Q.M.M."/>
            <person name="Hossain M.Z."/>
            <person name="Ahmed R."/>
            <person name="Khan M.M."/>
            <person name="Islam R."/>
            <person name="Rashid M.M."/>
            <person name="Khan S.A."/>
            <person name="Rahman M.S."/>
            <person name="Alam M."/>
        </authorList>
    </citation>
    <scope>NUCLEOTIDE SEQUENCE [LARGE SCALE GENOMIC DNA]</scope>
    <source>
        <strain evidence="15">cv. CVL-1</strain>
        <tissue evidence="14">Whole seedling</tissue>
    </source>
</reference>
<dbReference type="STRING" id="210143.A0A1R3HPT0"/>
<keyword evidence="9 11" id="KW-0472">Membrane</keyword>
<comment type="subcellular location">
    <subcellularLocation>
        <location evidence="1">Membrane</location>
        <topology evidence="1">Multi-pass membrane protein</topology>
    </subcellularLocation>
</comment>
<feature type="transmembrane region" description="Helical" evidence="11">
    <location>
        <begin position="804"/>
        <end position="824"/>
    </location>
</feature>
<dbReference type="GO" id="GO:0005743">
    <property type="term" value="C:mitochondrial inner membrane"/>
    <property type="evidence" value="ECO:0007669"/>
    <property type="project" value="TreeGrafter"/>
</dbReference>
<evidence type="ECO:0000259" key="13">
    <source>
        <dbReference type="PROSITE" id="PS50929"/>
    </source>
</evidence>
<dbReference type="FunFam" id="3.40.50.300:FF:000205">
    <property type="entry name" value="ABC transporter B family member 4"/>
    <property type="match status" value="1"/>
</dbReference>
<dbReference type="Proteomes" id="UP000188268">
    <property type="component" value="Unassembled WGS sequence"/>
</dbReference>
<dbReference type="SMART" id="SM00382">
    <property type="entry name" value="AAA"/>
    <property type="match status" value="1"/>
</dbReference>
<dbReference type="InterPro" id="IPR036640">
    <property type="entry name" value="ABC1_TM_sf"/>
</dbReference>
<feature type="transmembrane region" description="Helical" evidence="11">
    <location>
        <begin position="728"/>
        <end position="751"/>
    </location>
</feature>
<evidence type="ECO:0000256" key="6">
    <source>
        <dbReference type="ARBA" id="ARBA00022741"/>
    </source>
</evidence>
<evidence type="ECO:0000256" key="10">
    <source>
        <dbReference type="SAM" id="MobiDB-lite"/>
    </source>
</evidence>
<dbReference type="GO" id="GO:0015421">
    <property type="term" value="F:ABC-type oligopeptide transporter activity"/>
    <property type="evidence" value="ECO:0007669"/>
    <property type="project" value="TreeGrafter"/>
</dbReference>
<sequence length="1464" mass="163553">MAPPTHGISEVEEEKRDVIEDEKKNGEAANAALPFYMLLSYADTLDWMLMALGTLGCIVHGMAQPVGYLLLGKALNAFGDHINNIDGMVEALKKIVPYVFYMAIATFPAGVLEIGCWMYASERQMVRLRLAFLRAMLGQEIGAFDTDLTSGKVISGMSYHMSIIQDAIGEKLGHFFSSFATFFSGIIIAAICSWEVTLLILLVTPMILLIGATYTKKMNVISATKMLYISEATSMVEQTVSQIKTVFAFVGENSAIKAFSECLEKQFSLSKGEALVRGVGTGMFQTATFCAWALIIWIGAVAVTSRKVKGGDVIAAVMSILFGSVSLTFAAPDIQIFNQAKAAGYEVFKVIQRKPAISYDSKGKEVEKIGGNIELCDVHFAYPSRPEKLILQGFSLSIPAGKMVALVGSSGCGKSTIISLVQRFYDPSKGDVLIGNCNIKELDLKFLRKNIGAVSQEPSLFSGTIKDNIKVGNMDASDKQIEDAAMMANVHSFVSQLPNQYSTEVGQRGFQLSGGQKQRIAIARAILKDPPILLLDEATSALDSESEKLVQEALEKAMQGRTVILIAHRLSTIINADIIAVVENGQVKETGTHRSLLDSSKFYNNLFNIQKNIAQTRESRATESTEESGTTEEGISTLEIEQKEETRSLDGHLSESSKQEQQKGSKSTMIFFRIWFGLRKRELVKIATGSIAAAVAGISKPFFGYYIITVGVAYYKKDAKKIVGKYSIIFALIGLLSLFMHTLQHYFYGIVGEKAMTNLRKALYSGILRNEVAWFEKPENSVGSLTSRVINDTSMVKTIISDRMSVIVQCVSSILIATVVSMVVNWRMGLVAWAVMPCHFIGGLIQAKSAKGFAGDSAAIHHEVVSLASESAANIRTIASFCYEENIIGKAKMALEKPKKRSRKESIKFGIIQGISLCLWNIAHAVALWYTTVLVDRRQASFENGIRAYQIFSLTPLITPIGYVDAFRLPPTPISHQVHCARRFYENLVPSFTIYDVECPDHSFRKFTDDGQYFISFSRNHQDLIVYRPTWLSFSCKEEDCDNTHDLPPKAKRFESFFTQLYVRSLASCNELICKDFFLYMESNQFGLFATSTAQVQDAPAVGGAIQGVPSIEKITFHLLRLEDGVILDEKVFHNDYVNLAHNMGVFLYDDLLAVVSLRYQTIHILQIRDSGHLVDVRAIGAYCREDDELFINSSSQPNTNNSFLSGIKQRLLSFIFREIWSEETDQTQRVQCLKKKFYFHFQDYVDLMIWKVQFLDRQHLLIKFGSVDGGVSRNTDQHPAFFAVYNMETTEIVAFYQNAADELYLLFEQFCDHFHATSINSLYMNFISSHSNNVHALEQLKGMKIKATGFSQFVKKMLSSLPFNCQSLSPSPYFDQSLFRFDEKLISATDQHRQSTDHPIRFISRRQPNVLKFKIKPGPEFGSADGRSKKISHFLFHPFLPLALSIQQTLFLPPSVVNIHFRR</sequence>
<evidence type="ECO:0000313" key="14">
    <source>
        <dbReference type="EMBL" id="OMO72151.1"/>
    </source>
</evidence>
<organism evidence="14 15">
    <name type="scientific">Corchorus capsularis</name>
    <name type="common">Jute</name>
    <dbReference type="NCBI Taxonomy" id="210143"/>
    <lineage>
        <taxon>Eukaryota</taxon>
        <taxon>Viridiplantae</taxon>
        <taxon>Streptophyta</taxon>
        <taxon>Embryophyta</taxon>
        <taxon>Tracheophyta</taxon>
        <taxon>Spermatophyta</taxon>
        <taxon>Magnoliopsida</taxon>
        <taxon>eudicotyledons</taxon>
        <taxon>Gunneridae</taxon>
        <taxon>Pentapetalae</taxon>
        <taxon>rosids</taxon>
        <taxon>malvids</taxon>
        <taxon>Malvales</taxon>
        <taxon>Malvaceae</taxon>
        <taxon>Grewioideae</taxon>
        <taxon>Apeibeae</taxon>
        <taxon>Corchorus</taxon>
    </lineage>
</organism>
<feature type="transmembrane region" description="Helical" evidence="11">
    <location>
        <begin position="313"/>
        <end position="331"/>
    </location>
</feature>
<evidence type="ECO:0000256" key="8">
    <source>
        <dbReference type="ARBA" id="ARBA00022989"/>
    </source>
</evidence>
<keyword evidence="3" id="KW-0813">Transport</keyword>
<dbReference type="SUPFAM" id="SSF90123">
    <property type="entry name" value="ABC transporter transmembrane region"/>
    <property type="match status" value="2"/>
</dbReference>
<keyword evidence="6" id="KW-0547">Nucleotide-binding</keyword>
<dbReference type="SUPFAM" id="SSF52540">
    <property type="entry name" value="P-loop containing nucleoside triphosphate hydrolases"/>
    <property type="match status" value="1"/>
</dbReference>
<comment type="similarity">
    <text evidence="2">Belongs to the ABC transporter superfamily. ABCB family. Multidrug resistance exporter (TC 3.A.1.201) subfamily.</text>
</comment>
<evidence type="ECO:0000256" key="1">
    <source>
        <dbReference type="ARBA" id="ARBA00004141"/>
    </source>
</evidence>
<dbReference type="Pfam" id="PF00664">
    <property type="entry name" value="ABC_membrane"/>
    <property type="match status" value="2"/>
</dbReference>
<feature type="transmembrane region" description="Helical" evidence="11">
    <location>
        <begin position="683"/>
        <end position="708"/>
    </location>
</feature>
<feature type="region of interest" description="Disordered" evidence="10">
    <location>
        <begin position="617"/>
        <end position="662"/>
    </location>
</feature>
<keyword evidence="15" id="KW-1185">Reference proteome</keyword>
<feature type="domain" description="ABC transmembrane type-1" evidence="13">
    <location>
        <begin position="690"/>
        <end position="942"/>
    </location>
</feature>
<dbReference type="Gene3D" id="3.40.50.300">
    <property type="entry name" value="P-loop containing nucleotide triphosphate hydrolases"/>
    <property type="match status" value="1"/>
</dbReference>
<evidence type="ECO:0000256" key="2">
    <source>
        <dbReference type="ARBA" id="ARBA00007577"/>
    </source>
</evidence>
<dbReference type="SUPFAM" id="SSF48208">
    <property type="entry name" value="Six-hairpin glycosidases"/>
    <property type="match status" value="1"/>
</dbReference>
<dbReference type="OMA" id="MNVISAT"/>
<evidence type="ECO:0000256" key="3">
    <source>
        <dbReference type="ARBA" id="ARBA00022448"/>
    </source>
</evidence>
<gene>
    <name evidence="14" type="ORF">CCACVL1_17913</name>
</gene>
<dbReference type="InterPro" id="IPR003439">
    <property type="entry name" value="ABC_transporter-like_ATP-bd"/>
</dbReference>
<dbReference type="InterPro" id="IPR008928">
    <property type="entry name" value="6-hairpin_glycosidase_sf"/>
</dbReference>
<dbReference type="Pfam" id="PF00005">
    <property type="entry name" value="ABC_tran"/>
    <property type="match status" value="1"/>
</dbReference>
<dbReference type="InterPro" id="IPR019138">
    <property type="entry name" value="De-etiolated_protein_1_Det1"/>
</dbReference>
<accession>A0A1R3HPT0</accession>
<dbReference type="GO" id="GO:0016887">
    <property type="term" value="F:ATP hydrolysis activity"/>
    <property type="evidence" value="ECO:0007669"/>
    <property type="project" value="InterPro"/>
</dbReference>
<dbReference type="Gene3D" id="1.20.1560.10">
    <property type="entry name" value="ABC transporter type 1, transmembrane domain"/>
    <property type="match status" value="1"/>
</dbReference>
<dbReference type="GO" id="GO:0005975">
    <property type="term" value="P:carbohydrate metabolic process"/>
    <property type="evidence" value="ECO:0007669"/>
    <property type="project" value="InterPro"/>
</dbReference>
<evidence type="ECO:0000313" key="15">
    <source>
        <dbReference type="Proteomes" id="UP000188268"/>
    </source>
</evidence>
<evidence type="ECO:0008006" key="16">
    <source>
        <dbReference type="Google" id="ProtNLM"/>
    </source>
</evidence>
<feature type="transmembrane region" description="Helical" evidence="11">
    <location>
        <begin position="274"/>
        <end position="301"/>
    </location>
</feature>
<proteinExistence type="inferred from homology"/>
<evidence type="ECO:0000256" key="7">
    <source>
        <dbReference type="ARBA" id="ARBA00022840"/>
    </source>
</evidence>
<evidence type="ECO:0000256" key="11">
    <source>
        <dbReference type="SAM" id="Phobius"/>
    </source>
</evidence>
<dbReference type="GO" id="GO:0090374">
    <property type="term" value="P:oligopeptide export from mitochondrion"/>
    <property type="evidence" value="ECO:0007669"/>
    <property type="project" value="TreeGrafter"/>
</dbReference>
<dbReference type="CDD" id="cd03249">
    <property type="entry name" value="ABC_MTABC3_MDL1_MDL2"/>
    <property type="match status" value="1"/>
</dbReference>